<dbReference type="Gene3D" id="1.10.472.150">
    <property type="entry name" value="Glucose-regulated metallo-peptidase M90, N-terminal domain"/>
    <property type="match status" value="1"/>
</dbReference>
<accession>A0ABS9K969</accession>
<sequence length="256" mass="29346">MPIFRYLKRKWLLYRSFPESWQGILDRSVPYYGQLPEGLKKTLRNHVVIFLDEKLFEGCNGLEMTEEKKVIISAYACILLLGEPAGYYPDLQSILVYPDDYLAPVREEGEGGIVSEGTQARKGESWDLGSIVLSWDDIRENIENQSSGQNLVFHEFAHQLDEYYGLTAGIGEYGEIYRDDEWTHILAAAYRTLQRKSRSRTQCVLDPYGATDPAELFSVATEAFFLKPRKLSGEFPKLYDVLKSFYNLDPGLFVPL</sequence>
<reference evidence="1" key="1">
    <citation type="submission" date="2022-01" db="EMBL/GenBank/DDBJ databases">
        <authorList>
            <person name="Wang Y."/>
        </authorList>
    </citation>
    <scope>NUCLEOTIDE SEQUENCE</scope>
    <source>
        <strain evidence="1">WB101</strain>
    </source>
</reference>
<dbReference type="SUPFAM" id="SSF55486">
    <property type="entry name" value="Metalloproteases ('zincins'), catalytic domain"/>
    <property type="match status" value="1"/>
</dbReference>
<dbReference type="InterPro" id="IPR010384">
    <property type="entry name" value="MtfA_fam"/>
</dbReference>
<comment type="caution">
    <text evidence="1">The sequence shown here is derived from an EMBL/GenBank/DDBJ whole genome shotgun (WGS) entry which is preliminary data.</text>
</comment>
<evidence type="ECO:0000313" key="1">
    <source>
        <dbReference type="EMBL" id="MCG2587373.1"/>
    </source>
</evidence>
<protein>
    <submittedName>
        <fullName evidence="1">Zinc-dependent peptidase</fullName>
    </submittedName>
</protein>
<dbReference type="PANTHER" id="PTHR30164">
    <property type="entry name" value="MTFA PEPTIDASE"/>
    <property type="match status" value="1"/>
</dbReference>
<reference evidence="1" key="2">
    <citation type="submission" date="2024-05" db="EMBL/GenBank/DDBJ databases">
        <title>Rhodohalobacter halophilus gen. nov., sp. nov., a moderately halophilic member of the family Balneolaceae.</title>
        <authorList>
            <person name="Xia J."/>
        </authorList>
    </citation>
    <scope>NUCLEOTIDE SEQUENCE</scope>
    <source>
        <strain evidence="1">WB101</strain>
    </source>
</reference>
<dbReference type="CDD" id="cd20169">
    <property type="entry name" value="Peptidase_M90_mtfA"/>
    <property type="match status" value="1"/>
</dbReference>
<dbReference type="InterPro" id="IPR042252">
    <property type="entry name" value="MtfA_N"/>
</dbReference>
<dbReference type="Proteomes" id="UP001165366">
    <property type="component" value="Unassembled WGS sequence"/>
</dbReference>
<keyword evidence="2" id="KW-1185">Reference proteome</keyword>
<dbReference type="EMBL" id="JAKLWS010000001">
    <property type="protein sequence ID" value="MCG2587373.1"/>
    <property type="molecule type" value="Genomic_DNA"/>
</dbReference>
<proteinExistence type="predicted"/>
<evidence type="ECO:0000313" key="2">
    <source>
        <dbReference type="Proteomes" id="UP001165366"/>
    </source>
</evidence>
<name>A0ABS9K969_9BACT</name>
<dbReference type="PANTHER" id="PTHR30164:SF2">
    <property type="entry name" value="PROTEIN MTFA"/>
    <property type="match status" value="1"/>
</dbReference>
<dbReference type="RefSeq" id="WP_237852210.1">
    <property type="nucleotide sequence ID" value="NZ_JAKLWS010000001.1"/>
</dbReference>
<organism evidence="1 2">
    <name type="scientific">Rhodohalobacter sulfatireducens</name>
    <dbReference type="NCBI Taxonomy" id="2911366"/>
    <lineage>
        <taxon>Bacteria</taxon>
        <taxon>Pseudomonadati</taxon>
        <taxon>Balneolota</taxon>
        <taxon>Balneolia</taxon>
        <taxon>Balneolales</taxon>
        <taxon>Balneolaceae</taxon>
        <taxon>Rhodohalobacter</taxon>
    </lineage>
</organism>
<dbReference type="Gene3D" id="3.40.390.10">
    <property type="entry name" value="Collagenase (Catalytic Domain)"/>
    <property type="match status" value="1"/>
</dbReference>
<gene>
    <name evidence="1" type="ORF">L6773_02265</name>
</gene>
<dbReference type="InterPro" id="IPR024079">
    <property type="entry name" value="MetalloPept_cat_dom_sf"/>
</dbReference>
<dbReference type="Pfam" id="PF06167">
    <property type="entry name" value="Peptidase_M90"/>
    <property type="match status" value="1"/>
</dbReference>